<keyword evidence="2" id="KW-0732">Signal</keyword>
<proteinExistence type="predicted"/>
<evidence type="ECO:0000256" key="2">
    <source>
        <dbReference type="SAM" id="SignalP"/>
    </source>
</evidence>
<evidence type="ECO:0000313" key="3">
    <source>
        <dbReference type="EMBL" id="KAJ0393882.1"/>
    </source>
</evidence>
<accession>A0AAD5Q6K7</accession>
<comment type="caution">
    <text evidence="3">The sequence shown here is derived from an EMBL/GenBank/DDBJ whole genome shotgun (WGS) entry which is preliminary data.</text>
</comment>
<feature type="compositionally biased region" description="Low complexity" evidence="1">
    <location>
        <begin position="36"/>
        <end position="63"/>
    </location>
</feature>
<reference evidence="3" key="1">
    <citation type="submission" date="2021-12" db="EMBL/GenBank/DDBJ databases">
        <title>Prjna785345.</title>
        <authorList>
            <person name="Rujirawat T."/>
            <person name="Krajaejun T."/>
        </authorList>
    </citation>
    <scope>NUCLEOTIDE SEQUENCE</scope>
    <source>
        <strain evidence="3">Pi057C3</strain>
    </source>
</reference>
<protein>
    <recommendedName>
        <fullName evidence="5">Carbohydrate-binding protein</fullName>
    </recommendedName>
</protein>
<sequence>MVRTASGVLACILLAARGVASTAVSSHAMTVPPMSSPGSASGSSAATIRGARSSNTSASAAASGERTSNTSSGLDVYPEDALFDSTVASSTTNSTTPVDVGNRFITLQDAITTIDGAARETTLPATPAPAETSMTTSSASQDASGSSVESALEYEPPVFASDGSLEHPIVVQAPELHPIGAPNPEKPVASVPPTTDESEPSSRPPTVPTGTGTRSFVSTSMVVAASVAVSLS</sequence>
<evidence type="ECO:0000256" key="1">
    <source>
        <dbReference type="SAM" id="MobiDB-lite"/>
    </source>
</evidence>
<feature type="region of interest" description="Disordered" evidence="1">
    <location>
        <begin position="30"/>
        <end position="75"/>
    </location>
</feature>
<feature type="region of interest" description="Disordered" evidence="1">
    <location>
        <begin position="176"/>
        <end position="215"/>
    </location>
</feature>
<dbReference type="Proteomes" id="UP001209570">
    <property type="component" value="Unassembled WGS sequence"/>
</dbReference>
<gene>
    <name evidence="3" type="ORF">P43SY_007250</name>
</gene>
<feature type="signal peptide" evidence="2">
    <location>
        <begin position="1"/>
        <end position="21"/>
    </location>
</feature>
<name>A0AAD5Q6K7_PYTIN</name>
<keyword evidence="4" id="KW-1185">Reference proteome</keyword>
<evidence type="ECO:0000313" key="4">
    <source>
        <dbReference type="Proteomes" id="UP001209570"/>
    </source>
</evidence>
<evidence type="ECO:0008006" key="5">
    <source>
        <dbReference type="Google" id="ProtNLM"/>
    </source>
</evidence>
<organism evidence="3 4">
    <name type="scientific">Pythium insidiosum</name>
    <name type="common">Pythiosis disease agent</name>
    <dbReference type="NCBI Taxonomy" id="114742"/>
    <lineage>
        <taxon>Eukaryota</taxon>
        <taxon>Sar</taxon>
        <taxon>Stramenopiles</taxon>
        <taxon>Oomycota</taxon>
        <taxon>Peronosporomycetes</taxon>
        <taxon>Pythiales</taxon>
        <taxon>Pythiaceae</taxon>
        <taxon>Pythium</taxon>
    </lineage>
</organism>
<dbReference type="EMBL" id="JAKCXM010000453">
    <property type="protein sequence ID" value="KAJ0393882.1"/>
    <property type="molecule type" value="Genomic_DNA"/>
</dbReference>
<feature type="region of interest" description="Disordered" evidence="1">
    <location>
        <begin position="124"/>
        <end position="148"/>
    </location>
</feature>
<feature type="chain" id="PRO_5042096177" description="Carbohydrate-binding protein" evidence="2">
    <location>
        <begin position="22"/>
        <end position="232"/>
    </location>
</feature>
<dbReference type="AlphaFoldDB" id="A0AAD5Q6K7"/>